<evidence type="ECO:0000313" key="4">
    <source>
        <dbReference type="Proteomes" id="UP000285961"/>
    </source>
</evidence>
<dbReference type="PANTHER" id="PTHR42951">
    <property type="entry name" value="METALLO-BETA-LACTAMASE DOMAIN-CONTAINING"/>
    <property type="match status" value="1"/>
</dbReference>
<comment type="similarity">
    <text evidence="1">Belongs to the metallo-beta-lactamase superfamily. Class-B beta-lactamase family.</text>
</comment>
<reference evidence="3 4" key="1">
    <citation type="journal article" date="2017" name="ISME J.">
        <title>Energy and carbon metabolisms in a deep terrestrial subsurface fluid microbial community.</title>
        <authorList>
            <person name="Momper L."/>
            <person name="Jungbluth S.P."/>
            <person name="Lee M.D."/>
            <person name="Amend J.P."/>
        </authorList>
    </citation>
    <scope>NUCLEOTIDE SEQUENCE [LARGE SCALE GENOMIC DNA]</scope>
    <source>
        <strain evidence="3">SURF_17</strain>
    </source>
</reference>
<dbReference type="PANTHER" id="PTHR42951:SF4">
    <property type="entry name" value="ACYL-COENZYME A THIOESTERASE MBLAC2"/>
    <property type="match status" value="1"/>
</dbReference>
<comment type="caution">
    <text evidence="3">The sequence shown here is derived from an EMBL/GenBank/DDBJ whole genome shotgun (WGS) entry which is preliminary data.</text>
</comment>
<dbReference type="InterPro" id="IPR036866">
    <property type="entry name" value="RibonucZ/Hydroxyglut_hydro"/>
</dbReference>
<dbReference type="EMBL" id="QZKI01000089">
    <property type="protein sequence ID" value="RJP68741.1"/>
    <property type="molecule type" value="Genomic_DNA"/>
</dbReference>
<organism evidence="3 4">
    <name type="scientific">Candidatus Abyssobacteria bacterium SURF_17</name>
    <dbReference type="NCBI Taxonomy" id="2093361"/>
    <lineage>
        <taxon>Bacteria</taxon>
        <taxon>Pseudomonadati</taxon>
        <taxon>Candidatus Hydrogenedentota</taxon>
        <taxon>Candidatus Abyssobacteria</taxon>
    </lineage>
</organism>
<protein>
    <submittedName>
        <fullName evidence="3">MBL fold metallo-hydrolase</fullName>
    </submittedName>
</protein>
<dbReference type="GO" id="GO:0016787">
    <property type="term" value="F:hydrolase activity"/>
    <property type="evidence" value="ECO:0007669"/>
    <property type="project" value="UniProtKB-KW"/>
</dbReference>
<keyword evidence="3" id="KW-0378">Hydrolase</keyword>
<dbReference type="Pfam" id="PF00753">
    <property type="entry name" value="Lactamase_B"/>
    <property type="match status" value="1"/>
</dbReference>
<dbReference type="GO" id="GO:0017001">
    <property type="term" value="P:antibiotic catabolic process"/>
    <property type="evidence" value="ECO:0007669"/>
    <property type="project" value="UniProtKB-ARBA"/>
</dbReference>
<evidence type="ECO:0000256" key="1">
    <source>
        <dbReference type="ARBA" id="ARBA00005250"/>
    </source>
</evidence>
<dbReference type="Proteomes" id="UP000285961">
    <property type="component" value="Unassembled WGS sequence"/>
</dbReference>
<name>A0A419EW48_9BACT</name>
<feature type="domain" description="Metallo-beta-lactamase" evidence="2">
    <location>
        <begin position="16"/>
        <end position="204"/>
    </location>
</feature>
<gene>
    <name evidence="3" type="ORF">C4532_12250</name>
</gene>
<sequence>MIEVTRGVYCETEWEGANVSAVTTGEGIVLIDSPMLPRDARVWKQELLRVSDEPITFLINTDYHFDHMMTDCLLCDRVIAHLLAEPAFAAQDAEVFEQMVSVFFPQIDPQLKAEVRELQPVSPFISFAERLALNMGSRRMEIIHMGGHTPATSVVHLPEDGILFTGDVHVHERHPFPGDGNLLQWIDALGRIERMEAERIVPGHGNVCDMKSVARLRRYFEEMKERVSDLTAKGCDREEVENRVDMFSYFPVDAGKEARTQSFIRLGVGRMFSQLAESQGGQAVSPGADSN</sequence>
<dbReference type="InterPro" id="IPR001279">
    <property type="entry name" value="Metallo-B-lactamas"/>
</dbReference>
<evidence type="ECO:0000313" key="3">
    <source>
        <dbReference type="EMBL" id="RJP68741.1"/>
    </source>
</evidence>
<proteinExistence type="inferred from homology"/>
<dbReference type="CDD" id="cd16282">
    <property type="entry name" value="metallo-hydrolase-like_MBL-fold"/>
    <property type="match status" value="1"/>
</dbReference>
<evidence type="ECO:0000259" key="2">
    <source>
        <dbReference type="SMART" id="SM00849"/>
    </source>
</evidence>
<dbReference type="AlphaFoldDB" id="A0A419EW48"/>
<accession>A0A419EW48</accession>
<dbReference type="Gene3D" id="3.60.15.10">
    <property type="entry name" value="Ribonuclease Z/Hydroxyacylglutathione hydrolase-like"/>
    <property type="match status" value="1"/>
</dbReference>
<dbReference type="SUPFAM" id="SSF56281">
    <property type="entry name" value="Metallo-hydrolase/oxidoreductase"/>
    <property type="match status" value="1"/>
</dbReference>
<dbReference type="SMART" id="SM00849">
    <property type="entry name" value="Lactamase_B"/>
    <property type="match status" value="1"/>
</dbReference>
<dbReference type="InterPro" id="IPR050855">
    <property type="entry name" value="NDM-1-like"/>
</dbReference>